<reference evidence="1" key="1">
    <citation type="journal article" date="2020" name="Nature">
        <title>Giant virus diversity and host interactions through global metagenomics.</title>
        <authorList>
            <person name="Schulz F."/>
            <person name="Roux S."/>
            <person name="Paez-Espino D."/>
            <person name="Jungbluth S."/>
            <person name="Walsh D.A."/>
            <person name="Denef V.J."/>
            <person name="McMahon K.D."/>
            <person name="Konstantinidis K.T."/>
            <person name="Eloe-Fadrosh E.A."/>
            <person name="Kyrpides N.C."/>
            <person name="Woyke T."/>
        </authorList>
    </citation>
    <scope>NUCLEOTIDE SEQUENCE</scope>
    <source>
        <strain evidence="1">GVMAG-M-3300020192-26</strain>
    </source>
</reference>
<organism evidence="1">
    <name type="scientific">viral metagenome</name>
    <dbReference type="NCBI Taxonomy" id="1070528"/>
    <lineage>
        <taxon>unclassified sequences</taxon>
        <taxon>metagenomes</taxon>
        <taxon>organismal metagenomes</taxon>
    </lineage>
</organism>
<accession>A0A6C0C9J7</accession>
<dbReference type="EMBL" id="MN739367">
    <property type="protein sequence ID" value="QHT01248.1"/>
    <property type="molecule type" value="Genomic_DNA"/>
</dbReference>
<proteinExistence type="predicted"/>
<sequence>MNYSNIPSNKRSRTQNNVARHAFVPYSDSPYICRNGVRVDKTTWYQESPVTSDQRSIVYPSTETDELLPMFDLPNRNYMSAHDNNRNYSANNLCK</sequence>
<name>A0A6C0C9J7_9ZZZZ</name>
<dbReference type="AlphaFoldDB" id="A0A6C0C9J7"/>
<evidence type="ECO:0000313" key="1">
    <source>
        <dbReference type="EMBL" id="QHT01248.1"/>
    </source>
</evidence>
<protein>
    <submittedName>
        <fullName evidence="1">Uncharacterized protein</fullName>
    </submittedName>
</protein>